<dbReference type="SMART" id="SM00173">
    <property type="entry name" value="RAS"/>
    <property type="match status" value="1"/>
</dbReference>
<proteinExistence type="inferred from homology"/>
<evidence type="ECO:0000256" key="2">
    <source>
        <dbReference type="ARBA" id="ARBA00011984"/>
    </source>
</evidence>
<dbReference type="SMART" id="SM00175">
    <property type="entry name" value="RAB"/>
    <property type="match status" value="1"/>
</dbReference>
<comment type="similarity">
    <text evidence="1">Belongs to the small GTPase superfamily. Ras family.</text>
</comment>
<dbReference type="InterPro" id="IPR051065">
    <property type="entry name" value="Ras-related_GTPase"/>
</dbReference>
<sequence>MSAKHDIIRIAILGPPGNGKTALVVKTVSGRFIWNYDPTLEFIYKHAMVDSESGGESKTHEMEILDTAGYTSSVDMDSVQREGYIKWADAFVLLYSITNLNSFEEIQSLRAVIVESKKLGASIAIVGNKADLTHLRQVKYEAGKEYADEHGCLSYEISSRTDCQGSVAQPFIDLCREVKAKRLREGVRLRRRSSASRLLRKLIQKKLTM</sequence>
<name>A0A7J7IZ57_BUGNE</name>
<dbReference type="Gene3D" id="3.40.50.300">
    <property type="entry name" value="P-loop containing nucleotide triphosphate hydrolases"/>
    <property type="match status" value="1"/>
</dbReference>
<dbReference type="PROSITE" id="PS51421">
    <property type="entry name" value="RAS"/>
    <property type="match status" value="1"/>
</dbReference>
<organism evidence="5 6">
    <name type="scientific">Bugula neritina</name>
    <name type="common">Brown bryozoan</name>
    <name type="synonym">Sertularia neritina</name>
    <dbReference type="NCBI Taxonomy" id="10212"/>
    <lineage>
        <taxon>Eukaryota</taxon>
        <taxon>Metazoa</taxon>
        <taxon>Spiralia</taxon>
        <taxon>Lophotrochozoa</taxon>
        <taxon>Bryozoa</taxon>
        <taxon>Gymnolaemata</taxon>
        <taxon>Cheilostomatida</taxon>
        <taxon>Flustrina</taxon>
        <taxon>Buguloidea</taxon>
        <taxon>Bugulidae</taxon>
        <taxon>Bugula</taxon>
    </lineage>
</organism>
<dbReference type="PRINTS" id="PR00449">
    <property type="entry name" value="RASTRNSFRMNG"/>
</dbReference>
<keyword evidence="3" id="KW-0378">Hydrolase</keyword>
<dbReference type="GO" id="GO:0005525">
    <property type="term" value="F:GTP binding"/>
    <property type="evidence" value="ECO:0007669"/>
    <property type="project" value="InterPro"/>
</dbReference>
<evidence type="ECO:0000313" key="5">
    <source>
        <dbReference type="EMBL" id="KAF6019203.1"/>
    </source>
</evidence>
<dbReference type="EMBL" id="VXIV02003250">
    <property type="protein sequence ID" value="KAF6019203.1"/>
    <property type="molecule type" value="Genomic_DNA"/>
</dbReference>
<keyword evidence="6" id="KW-1185">Reference proteome</keyword>
<comment type="catalytic activity">
    <reaction evidence="4">
        <text>GTP + H2O = GDP + phosphate + H(+)</text>
        <dbReference type="Rhea" id="RHEA:19669"/>
        <dbReference type="ChEBI" id="CHEBI:15377"/>
        <dbReference type="ChEBI" id="CHEBI:15378"/>
        <dbReference type="ChEBI" id="CHEBI:37565"/>
        <dbReference type="ChEBI" id="CHEBI:43474"/>
        <dbReference type="ChEBI" id="CHEBI:58189"/>
        <dbReference type="EC" id="3.6.5.2"/>
    </reaction>
</comment>
<evidence type="ECO:0000256" key="3">
    <source>
        <dbReference type="ARBA" id="ARBA00022801"/>
    </source>
</evidence>
<dbReference type="InterPro" id="IPR027417">
    <property type="entry name" value="P-loop_NTPase"/>
</dbReference>
<accession>A0A7J7IZ57</accession>
<protein>
    <recommendedName>
        <fullName evidence="2">small monomeric GTPase</fullName>
        <ecNumber evidence="2">3.6.5.2</ecNumber>
    </recommendedName>
</protein>
<reference evidence="5" key="1">
    <citation type="submission" date="2020-06" db="EMBL/GenBank/DDBJ databases">
        <title>Draft genome of Bugula neritina, a colonial animal packing powerful symbionts and potential medicines.</title>
        <authorList>
            <person name="Rayko M."/>
        </authorList>
    </citation>
    <scope>NUCLEOTIDE SEQUENCE [LARGE SCALE GENOMIC DNA]</scope>
    <source>
        <strain evidence="5">Kwan_BN1</strain>
    </source>
</reference>
<evidence type="ECO:0000313" key="6">
    <source>
        <dbReference type="Proteomes" id="UP000593567"/>
    </source>
</evidence>
<dbReference type="Proteomes" id="UP000593567">
    <property type="component" value="Unassembled WGS sequence"/>
</dbReference>
<dbReference type="InterPro" id="IPR001806">
    <property type="entry name" value="Small_GTPase"/>
</dbReference>
<dbReference type="GO" id="GO:0003925">
    <property type="term" value="F:G protein activity"/>
    <property type="evidence" value="ECO:0007669"/>
    <property type="project" value="UniProtKB-EC"/>
</dbReference>
<evidence type="ECO:0000256" key="4">
    <source>
        <dbReference type="ARBA" id="ARBA00048098"/>
    </source>
</evidence>
<dbReference type="SUPFAM" id="SSF52540">
    <property type="entry name" value="P-loop containing nucleoside triphosphate hydrolases"/>
    <property type="match status" value="1"/>
</dbReference>
<dbReference type="Pfam" id="PF00071">
    <property type="entry name" value="Ras"/>
    <property type="match status" value="1"/>
</dbReference>
<dbReference type="NCBIfam" id="TIGR00231">
    <property type="entry name" value="small_GTP"/>
    <property type="match status" value="1"/>
</dbReference>
<gene>
    <name evidence="5" type="ORF">EB796_022506</name>
</gene>
<dbReference type="PROSITE" id="PS51419">
    <property type="entry name" value="RAB"/>
    <property type="match status" value="1"/>
</dbReference>
<dbReference type="PANTHER" id="PTHR45704">
    <property type="entry name" value="RAS-LIKE FAMILY MEMBER 11"/>
    <property type="match status" value="1"/>
</dbReference>
<comment type="caution">
    <text evidence="5">The sequence shown here is derived from an EMBL/GenBank/DDBJ whole genome shotgun (WGS) entry which is preliminary data.</text>
</comment>
<dbReference type="InterPro" id="IPR005225">
    <property type="entry name" value="Small_GTP-bd"/>
</dbReference>
<dbReference type="AlphaFoldDB" id="A0A7J7IZ57"/>
<dbReference type="OrthoDB" id="18798at2759"/>
<evidence type="ECO:0000256" key="1">
    <source>
        <dbReference type="ARBA" id="ARBA00008344"/>
    </source>
</evidence>
<dbReference type="EC" id="3.6.5.2" evidence="2"/>